<dbReference type="InterPro" id="IPR025640">
    <property type="entry name" value="GYF_2"/>
</dbReference>
<feature type="compositionally biased region" description="Polar residues" evidence="1">
    <location>
        <begin position="407"/>
        <end position="418"/>
    </location>
</feature>
<feature type="compositionally biased region" description="Basic residues" evidence="1">
    <location>
        <begin position="495"/>
        <end position="504"/>
    </location>
</feature>
<feature type="region of interest" description="Disordered" evidence="1">
    <location>
        <begin position="442"/>
        <end position="504"/>
    </location>
</feature>
<sequence>MKKWFFSHDGDVTGPLTQSEAIAFLQAEPDCYGWHPSLTQWLPVSHIAEFAGIVPPPTSPAQIPTELINEFNKKRHEINDTIIEMDESVKYSKTYLYELEQEINIYKRLTSKLSDDVKNNIKGIENKYEGYQKIFEELVNAVSIAKSEITDVTSEFDKRVADRAQDQAAIPTPPQALSDTAPSISLQPVVATASEPITASLEPVVTKPAHDPISSPLDTVATKSPSEAITPSIDPVATTAVSLDPIATPRTALDSIATTAVSLDPIATPRTALDSIASPSLSLDPVPTKSLSLDPIATPRVALDPIASPSLSLDPVPTKSLSLDPVAVKATNLDNVAEIRPKTASLDPQPIRSSASLDNVAVRLKPGESIDDIAPKKSQEKIDSIQFSDELKNNIEQKLEKVFEQSPAVSTEIASTQPDTEKTKTVAPTKLGVTSILKSVFRGDKKVAPEQEVKLDSPVTLAHSNDNLDNDHEDHDDHEEKNGTTGGTSTDKEGRMRRRSRRRR</sequence>
<keyword evidence="4" id="KW-1185">Reference proteome</keyword>
<evidence type="ECO:0000313" key="4">
    <source>
        <dbReference type="Proteomes" id="UP001155546"/>
    </source>
</evidence>
<dbReference type="Proteomes" id="UP001155546">
    <property type="component" value="Unassembled WGS sequence"/>
</dbReference>
<evidence type="ECO:0000256" key="1">
    <source>
        <dbReference type="SAM" id="MobiDB-lite"/>
    </source>
</evidence>
<feature type="domain" description="GYF" evidence="2">
    <location>
        <begin position="4"/>
        <end position="50"/>
    </location>
</feature>
<comment type="caution">
    <text evidence="3">The sequence shown here is derived from an EMBL/GenBank/DDBJ whole genome shotgun (WGS) entry which is preliminary data.</text>
</comment>
<dbReference type="Pfam" id="PF14237">
    <property type="entry name" value="GYF_2"/>
    <property type="match status" value="1"/>
</dbReference>
<feature type="compositionally biased region" description="Basic and acidic residues" evidence="1">
    <location>
        <begin position="442"/>
        <end position="455"/>
    </location>
</feature>
<feature type="region of interest" description="Disordered" evidence="1">
    <location>
        <begin position="405"/>
        <end position="425"/>
    </location>
</feature>
<dbReference type="EMBL" id="JAMTCD010000002">
    <property type="protein sequence ID" value="MCT7940545.1"/>
    <property type="molecule type" value="Genomic_DNA"/>
</dbReference>
<name>A0A9X2WJP1_9GAMM</name>
<evidence type="ECO:0000313" key="3">
    <source>
        <dbReference type="EMBL" id="MCT7940545.1"/>
    </source>
</evidence>
<feature type="region of interest" description="Disordered" evidence="1">
    <location>
        <begin position="207"/>
        <end position="228"/>
    </location>
</feature>
<protein>
    <submittedName>
        <fullName evidence="3">GYF domain-containing protein</fullName>
    </submittedName>
</protein>
<feature type="compositionally biased region" description="Basic and acidic residues" evidence="1">
    <location>
        <begin position="469"/>
        <end position="482"/>
    </location>
</feature>
<gene>
    <name evidence="3" type="ORF">NE535_01830</name>
</gene>
<organism evidence="3 4">
    <name type="scientific">Shewanella holmiensis</name>
    <dbReference type="NCBI Taxonomy" id="2952222"/>
    <lineage>
        <taxon>Bacteria</taxon>
        <taxon>Pseudomonadati</taxon>
        <taxon>Pseudomonadota</taxon>
        <taxon>Gammaproteobacteria</taxon>
        <taxon>Alteromonadales</taxon>
        <taxon>Shewanellaceae</taxon>
        <taxon>Shewanella</taxon>
    </lineage>
</organism>
<dbReference type="AlphaFoldDB" id="A0A9X2WJP1"/>
<accession>A0A9X2WJP1</accession>
<proteinExistence type="predicted"/>
<reference evidence="3" key="1">
    <citation type="journal article" date="2023" name="Int. J. Syst. Evol. Microbiol.">
        <title>&lt;i&gt;Shewanella septentrionalis&lt;/i&gt; sp. nov. and &lt;i&gt;Shewanella holmiensis&lt;/i&gt; sp. nov., isolated from Baltic Sea water and sediments.</title>
        <authorList>
            <person name="Martin-Rodriguez A.J."/>
            <person name="Thorell K."/>
            <person name="Joffre E."/>
            <person name="Jensie-Markopoulos S."/>
            <person name="Moore E.R.B."/>
            <person name="Sjoling A."/>
        </authorList>
    </citation>
    <scope>NUCLEOTIDE SEQUENCE</scope>
    <source>
        <strain evidence="3">SP1S2-7</strain>
    </source>
</reference>
<evidence type="ECO:0000259" key="2">
    <source>
        <dbReference type="Pfam" id="PF14237"/>
    </source>
</evidence>
<dbReference type="RefSeq" id="WP_261296994.1">
    <property type="nucleotide sequence ID" value="NZ_JAMTCD010000002.1"/>
</dbReference>